<evidence type="ECO:0000256" key="1">
    <source>
        <dbReference type="SAM" id="MobiDB-lite"/>
    </source>
</evidence>
<dbReference type="PANTHER" id="PTHR21403">
    <property type="entry name" value="ATP PHOSPHORIBOSYLTRANSFERASE ATP-PRTASE"/>
    <property type="match status" value="1"/>
</dbReference>
<gene>
    <name evidence="2" type="ORF">MNEG_3437</name>
</gene>
<dbReference type="Gene3D" id="3.40.190.10">
    <property type="entry name" value="Periplasmic binding protein-like II"/>
    <property type="match status" value="1"/>
</dbReference>
<organism evidence="2 3">
    <name type="scientific">Monoraphidium neglectum</name>
    <dbReference type="NCBI Taxonomy" id="145388"/>
    <lineage>
        <taxon>Eukaryota</taxon>
        <taxon>Viridiplantae</taxon>
        <taxon>Chlorophyta</taxon>
        <taxon>core chlorophytes</taxon>
        <taxon>Chlorophyceae</taxon>
        <taxon>CS clade</taxon>
        <taxon>Sphaeropleales</taxon>
        <taxon>Selenastraceae</taxon>
        <taxon>Monoraphidium</taxon>
    </lineage>
</organism>
<proteinExistence type="predicted"/>
<dbReference type="PANTHER" id="PTHR21403:SF8">
    <property type="entry name" value="ATP PHOSPHORIBOSYLTRANSFERASE"/>
    <property type="match status" value="1"/>
</dbReference>
<dbReference type="GO" id="GO:0003879">
    <property type="term" value="F:ATP phosphoribosyltransferase activity"/>
    <property type="evidence" value="ECO:0007669"/>
    <property type="project" value="UniProtKB-EC"/>
</dbReference>
<evidence type="ECO:0000313" key="2">
    <source>
        <dbReference type="EMBL" id="KIZ04528.1"/>
    </source>
</evidence>
<dbReference type="KEGG" id="mng:MNEG_3437"/>
<evidence type="ECO:0000313" key="3">
    <source>
        <dbReference type="Proteomes" id="UP000054498"/>
    </source>
</evidence>
<dbReference type="OrthoDB" id="2574at2759"/>
<protein>
    <submittedName>
        <fullName evidence="2">Uncharacterized protein</fullName>
    </submittedName>
</protein>
<dbReference type="STRING" id="145388.A0A0D2K1R7"/>
<dbReference type="Proteomes" id="UP000054498">
    <property type="component" value="Unassembled WGS sequence"/>
</dbReference>
<sequence>MAPLLQRQAAQTGNTSSFKQAMMPSLPAGARPILRRCTGSGASSSNGARRGQIQVSCSLVKRAEDVHAVKKLPKPVPRSTLRMGLPSKGRMAEDTIQLLKDSALSVYKPNPRQYVASIPQWP</sequence>
<accession>A0A0D2K1R7</accession>
<dbReference type="GO" id="GO:0000105">
    <property type="term" value="P:L-histidine biosynthetic process"/>
    <property type="evidence" value="ECO:0007669"/>
    <property type="project" value="UniProtKB-UniPathway"/>
</dbReference>
<dbReference type="GeneID" id="25736315"/>
<feature type="region of interest" description="Disordered" evidence="1">
    <location>
        <begin position="1"/>
        <end position="51"/>
    </location>
</feature>
<dbReference type="RefSeq" id="XP_013903547.1">
    <property type="nucleotide sequence ID" value="XM_014048093.1"/>
</dbReference>
<dbReference type="AlphaFoldDB" id="A0A0D2K1R7"/>
<dbReference type="UniPathway" id="UPA00031">
    <property type="reaction ID" value="UER00006"/>
</dbReference>
<reference evidence="2 3" key="1">
    <citation type="journal article" date="2013" name="BMC Genomics">
        <title>Reconstruction of the lipid metabolism for the microalga Monoraphidium neglectum from its genome sequence reveals characteristics suitable for biofuel production.</title>
        <authorList>
            <person name="Bogen C."/>
            <person name="Al-Dilaimi A."/>
            <person name="Albersmeier A."/>
            <person name="Wichmann J."/>
            <person name="Grundmann M."/>
            <person name="Rupp O."/>
            <person name="Lauersen K.J."/>
            <person name="Blifernez-Klassen O."/>
            <person name="Kalinowski J."/>
            <person name="Goesmann A."/>
            <person name="Mussgnug J.H."/>
            <person name="Kruse O."/>
        </authorList>
    </citation>
    <scope>NUCLEOTIDE SEQUENCE [LARGE SCALE GENOMIC DNA]</scope>
    <source>
        <strain evidence="2 3">SAG 48.87</strain>
    </source>
</reference>
<keyword evidence="3" id="KW-1185">Reference proteome</keyword>
<dbReference type="InterPro" id="IPR001348">
    <property type="entry name" value="ATP_PRibTrfase_HisG"/>
</dbReference>
<name>A0A0D2K1R7_9CHLO</name>
<dbReference type="EMBL" id="KK100650">
    <property type="protein sequence ID" value="KIZ04528.1"/>
    <property type="molecule type" value="Genomic_DNA"/>
</dbReference>
<feature type="compositionally biased region" description="Low complexity" evidence="1">
    <location>
        <begin position="39"/>
        <end position="51"/>
    </location>
</feature>
<feature type="compositionally biased region" description="Polar residues" evidence="1">
    <location>
        <begin position="8"/>
        <end position="19"/>
    </location>
</feature>